<proteinExistence type="predicted"/>
<dbReference type="PANTHER" id="PTHR16155">
    <property type="entry name" value="DED DOMAIN-CONTAINING PROTEIN"/>
    <property type="match status" value="1"/>
</dbReference>
<protein>
    <submittedName>
        <fullName evidence="1">Uncharacterized protein</fullName>
    </submittedName>
</protein>
<dbReference type="GO" id="GO:0005737">
    <property type="term" value="C:cytoplasm"/>
    <property type="evidence" value="ECO:0007669"/>
    <property type="project" value="TreeGrafter"/>
</dbReference>
<organism evidence="1">
    <name type="scientific">Anguilla anguilla</name>
    <name type="common">European freshwater eel</name>
    <name type="synonym">Muraena anguilla</name>
    <dbReference type="NCBI Taxonomy" id="7936"/>
    <lineage>
        <taxon>Eukaryota</taxon>
        <taxon>Metazoa</taxon>
        <taxon>Chordata</taxon>
        <taxon>Craniata</taxon>
        <taxon>Vertebrata</taxon>
        <taxon>Euteleostomi</taxon>
        <taxon>Actinopterygii</taxon>
        <taxon>Neopterygii</taxon>
        <taxon>Teleostei</taxon>
        <taxon>Anguilliformes</taxon>
        <taxon>Anguillidae</taxon>
        <taxon>Anguilla</taxon>
    </lineage>
</organism>
<sequence length="94" mass="10903">MSKEFERTYITKFVTDLLKGIDHSSVVTRLILFVALLNTHVQNSYLSQSHCEALLLLTMHVNKTQGTERKCNDRFRRHLFESSLSEQAKLLSYA</sequence>
<dbReference type="AlphaFoldDB" id="A0A0E9Q8L2"/>
<dbReference type="EMBL" id="GBXM01096134">
    <property type="protein sequence ID" value="JAH12443.1"/>
    <property type="molecule type" value="Transcribed_RNA"/>
</dbReference>
<accession>A0A0E9Q8L2</accession>
<name>A0A0E9Q8L2_ANGAN</name>
<dbReference type="PANTHER" id="PTHR16155:SF3">
    <property type="entry name" value="STERILE ALPHA MOTIF DOMAIN-CONTAINING PROTEIN 9-LIKE"/>
    <property type="match status" value="1"/>
</dbReference>
<evidence type="ECO:0000313" key="1">
    <source>
        <dbReference type="EMBL" id="JAH12443.1"/>
    </source>
</evidence>
<reference evidence="1" key="1">
    <citation type="submission" date="2014-11" db="EMBL/GenBank/DDBJ databases">
        <authorList>
            <person name="Amaro Gonzalez C."/>
        </authorList>
    </citation>
    <scope>NUCLEOTIDE SEQUENCE</scope>
</reference>
<reference evidence="1" key="2">
    <citation type="journal article" date="2015" name="Fish Shellfish Immunol.">
        <title>Early steps in the European eel (Anguilla anguilla)-Vibrio vulnificus interaction in the gills: Role of the RtxA13 toxin.</title>
        <authorList>
            <person name="Callol A."/>
            <person name="Pajuelo D."/>
            <person name="Ebbesson L."/>
            <person name="Teles M."/>
            <person name="MacKenzie S."/>
            <person name="Amaro C."/>
        </authorList>
    </citation>
    <scope>NUCLEOTIDE SEQUENCE</scope>
</reference>